<feature type="compositionally biased region" description="Polar residues" evidence="1">
    <location>
        <begin position="428"/>
        <end position="449"/>
    </location>
</feature>
<evidence type="ECO:0000313" key="4">
    <source>
        <dbReference type="Proteomes" id="UP000000559"/>
    </source>
</evidence>
<name>A0A1D8PSQ6_CANAL</name>
<feature type="compositionally biased region" description="Polar residues" evidence="1">
    <location>
        <begin position="23"/>
        <end position="37"/>
    </location>
</feature>
<feature type="compositionally biased region" description="Low complexity" evidence="1">
    <location>
        <begin position="43"/>
        <end position="60"/>
    </location>
</feature>
<feature type="compositionally biased region" description="Polar residues" evidence="1">
    <location>
        <begin position="65"/>
        <end position="111"/>
    </location>
</feature>
<dbReference type="AlphaFoldDB" id="A0A1D8PSQ6"/>
<dbReference type="STRING" id="237561.A0A1D8PSQ6"/>
<feature type="compositionally biased region" description="Low complexity" evidence="1">
    <location>
        <begin position="274"/>
        <end position="285"/>
    </location>
</feature>
<dbReference type="CGD" id="CAL0000180642">
    <property type="gene designation" value="orf19.8162"/>
</dbReference>
<accession>A0A1D8PSQ6</accession>
<feature type="compositionally biased region" description="Low complexity" evidence="1">
    <location>
        <begin position="117"/>
        <end position="144"/>
    </location>
</feature>
<feature type="region of interest" description="Disordered" evidence="1">
    <location>
        <begin position="15"/>
        <end position="238"/>
    </location>
</feature>
<dbReference type="InParanoid" id="A0A1D8PSQ6"/>
<dbReference type="RefSeq" id="XP_717392.2">
    <property type="nucleotide sequence ID" value="XM_712299.2"/>
</dbReference>
<reference evidence="3 4" key="1">
    <citation type="journal article" date="2004" name="Proc. Natl. Acad. Sci. U.S.A.">
        <title>The diploid genome sequence of Candida albicans.</title>
        <authorList>
            <person name="Jones T."/>
            <person name="Federspiel N.A."/>
            <person name="Chibana H."/>
            <person name="Dungan J."/>
            <person name="Kalman S."/>
            <person name="Magee B.B."/>
            <person name="Newport G."/>
            <person name="Thorstenson Y.R."/>
            <person name="Agabian N."/>
            <person name="Magee P.T."/>
            <person name="Davis R.W."/>
            <person name="Scherer S."/>
        </authorList>
    </citation>
    <scope>NUCLEOTIDE SEQUENCE [LARGE SCALE GENOMIC DNA]</scope>
    <source>
        <strain evidence="4">SC5314 / ATCC MYA-2876</strain>
    </source>
</reference>
<dbReference type="KEGG" id="cal:CAALFM_CR04390CA"/>
<evidence type="ECO:0000313" key="2">
    <source>
        <dbReference type="CGD" id="CAL0000180642"/>
    </source>
</evidence>
<feature type="compositionally biased region" description="Polar residues" evidence="1">
    <location>
        <begin position="402"/>
        <end position="419"/>
    </location>
</feature>
<protein>
    <submittedName>
        <fullName evidence="3">Uncharacterized protein</fullName>
    </submittedName>
</protein>
<sequence>MSERKKFSSRISSIFNYNSSNSVPTQSSIQNSGSHSKSIGAPRSTPSNSKPSGSTSSPRPLSKPLLNTNNSRSNASLVTSTSHNNSSVPVSSRTDTNRKIVSSKPSINTLESHTHSNNNNNNSNSNYHMNNNNNFNNDPYLNDNITSPVQRHNEGSIDPNQYCQQSPQYLNPLLKSPDSLESGPSKPTSPNPSINNRLRRKPPSDLDSFDFGMYGENNDGSDNETKGGTFDSPKSGTGITNDIIADLESDIDNFLKASSESGKEMPVVTRTNSSKHSSPFPSSSSDVADNSYINDLSLSRSKPVMGLADIVNDQDQQNEDFIEPSLSTPYPLDSPLITPIISPVESPQIIQNEFMPISSNDSPNLKHEFSTSGQTSPPNPFSSPVASGTPSITSPRKLRNLDLSTTPASPVASLISSTEGNGGEISQFPVSSTSRNTSQNYTTSRTPSAASRMHSARSPGNPQPSTQTPLSRTLTENSSAPIALSKSYTQKTYASNRSNPSQHRMSSSVGSIYSSNSYRNVNLAALKKTLNLKPGEGERSNYVLAIRKAAGTSYNESTRMKWKLPVGILPVDKSATKENSNGKYMKLAGNSLAASRKKTSGVELKHGHLKPRLLAAEIDEGDDSTAISLAKTPLTQSSVNLKVTETNSNKTVSSENSLMRTTTDVSVVTGDTNSIVTTTTDTNASGRGESSGNGLKRNESIASSNSSGSLSDKNFTNFGYYQHRSYKDDDEDIFADGVNRQASNDGDVTDEESNQINGYPKVSYMDANSIEQEEEDNDRPRLVLANPDYDSDDSS</sequence>
<dbReference type="GeneID" id="3640980"/>
<evidence type="ECO:0000313" key="3">
    <source>
        <dbReference type="EMBL" id="AOW31176.1"/>
    </source>
</evidence>
<reference evidence="3 4" key="2">
    <citation type="journal article" date="2007" name="Genome Biol.">
        <title>Assembly of the Candida albicans genome into sixteen supercontigs aligned on the eight chromosomes.</title>
        <authorList>
            <person name="van het Hoog M."/>
            <person name="Rast T.J."/>
            <person name="Martchenko M."/>
            <person name="Grindle S."/>
            <person name="Dignard D."/>
            <person name="Hogues H."/>
            <person name="Cuomo C."/>
            <person name="Berriman M."/>
            <person name="Scherer S."/>
            <person name="Magee B.B."/>
            <person name="Whiteway M."/>
            <person name="Chibana H."/>
            <person name="Nantel A."/>
            <person name="Magee P.T."/>
        </authorList>
    </citation>
    <scope>GENOME REANNOTATION</scope>
    <source>
        <strain evidence="4">SC5314 / ATCC MYA-2876</strain>
    </source>
</reference>
<feature type="region of interest" description="Disordered" evidence="1">
    <location>
        <begin position="669"/>
        <end position="714"/>
    </location>
</feature>
<feature type="compositionally biased region" description="Polar residues" evidence="1">
    <location>
        <begin position="158"/>
        <end position="169"/>
    </location>
</feature>
<dbReference type="EMBL" id="CP017630">
    <property type="protein sequence ID" value="AOW31176.1"/>
    <property type="molecule type" value="Genomic_DNA"/>
</dbReference>
<dbReference type="eggNOG" id="ENOG502SXPJ">
    <property type="taxonomic scope" value="Eukaryota"/>
</dbReference>
<feature type="region of interest" description="Disordered" evidence="1">
    <location>
        <begin position="262"/>
        <end position="288"/>
    </location>
</feature>
<feature type="compositionally biased region" description="Polar residues" evidence="1">
    <location>
        <begin position="684"/>
        <end position="693"/>
    </location>
</feature>
<keyword evidence="4" id="KW-1185">Reference proteome</keyword>
<feature type="region of interest" description="Disordered" evidence="1">
    <location>
        <begin position="739"/>
        <end position="795"/>
    </location>
</feature>
<gene>
    <name evidence="3" type="ordered locus">CAALFM_CR04390CA</name>
    <name evidence="2" type="ordered locus">orf19.8162</name>
</gene>
<evidence type="ECO:0000256" key="1">
    <source>
        <dbReference type="SAM" id="MobiDB-lite"/>
    </source>
</evidence>
<dbReference type="Proteomes" id="UP000000559">
    <property type="component" value="Chromosome R"/>
</dbReference>
<dbReference type="OrthoDB" id="4026687at2759"/>
<feature type="compositionally biased region" description="Polar residues" evidence="1">
    <location>
        <begin position="185"/>
        <end position="196"/>
    </location>
</feature>
<proteinExistence type="predicted"/>
<reference evidence="3 4" key="3">
    <citation type="journal article" date="2013" name="Genome Biol.">
        <title>Assembly of a phased diploid Candida albicans genome facilitates allele-specific measurements and provides a simple model for repeat and indel structure.</title>
        <authorList>
            <person name="Muzzey D."/>
            <person name="Schwartz K."/>
            <person name="Weissman J.S."/>
            <person name="Sherlock G."/>
        </authorList>
    </citation>
    <scope>NUCLEOTIDE SEQUENCE [LARGE SCALE GENOMIC DNA]</scope>
    <source>
        <strain evidence="4">SC5314 / ATCC MYA-2876</strain>
    </source>
</reference>
<feature type="compositionally biased region" description="Polar residues" evidence="1">
    <location>
        <begin position="458"/>
        <end position="505"/>
    </location>
</feature>
<feature type="compositionally biased region" description="Polar residues" evidence="1">
    <location>
        <begin position="370"/>
        <end position="394"/>
    </location>
</feature>
<organism evidence="3 4">
    <name type="scientific">Candida albicans (strain SC5314 / ATCC MYA-2876)</name>
    <name type="common">Yeast</name>
    <dbReference type="NCBI Taxonomy" id="237561"/>
    <lineage>
        <taxon>Eukaryota</taxon>
        <taxon>Fungi</taxon>
        <taxon>Dikarya</taxon>
        <taxon>Ascomycota</taxon>
        <taxon>Saccharomycotina</taxon>
        <taxon>Pichiomycetes</taxon>
        <taxon>Debaryomycetaceae</taxon>
        <taxon>Candida/Lodderomyces clade</taxon>
        <taxon>Candida</taxon>
    </lineage>
</organism>
<dbReference type="VEuPathDB" id="FungiDB:CR_04390C_A"/>
<feature type="region of interest" description="Disordered" evidence="1">
    <location>
        <begin position="355"/>
        <end position="509"/>
    </location>
</feature>
<feature type="compositionally biased region" description="Low complexity" evidence="1">
    <location>
        <begin position="669"/>
        <end position="683"/>
    </location>
</feature>
<feature type="compositionally biased region" description="Low complexity" evidence="1">
    <location>
        <begin position="700"/>
        <end position="711"/>
    </location>
</feature>